<dbReference type="EMBL" id="FOZK01000002">
    <property type="protein sequence ID" value="SFR96849.1"/>
    <property type="molecule type" value="Genomic_DNA"/>
</dbReference>
<evidence type="ECO:0000259" key="1">
    <source>
        <dbReference type="Pfam" id="PF12705"/>
    </source>
</evidence>
<dbReference type="RefSeq" id="WP_089815911.1">
    <property type="nucleotide sequence ID" value="NZ_FOZK01000002.1"/>
</dbReference>
<name>A0A1I6L046_9EURY</name>
<dbReference type="Proteomes" id="UP000199062">
    <property type="component" value="Unassembled WGS sequence"/>
</dbReference>
<feature type="domain" description="PD-(D/E)XK endonuclease-like" evidence="1">
    <location>
        <begin position="480"/>
        <end position="685"/>
    </location>
</feature>
<dbReference type="InterPro" id="IPR038726">
    <property type="entry name" value="PDDEXK_AddAB-type"/>
</dbReference>
<organism evidence="2 3">
    <name type="scientific">Halomicrobium zhouii</name>
    <dbReference type="NCBI Taxonomy" id="767519"/>
    <lineage>
        <taxon>Archaea</taxon>
        <taxon>Methanobacteriati</taxon>
        <taxon>Methanobacteriota</taxon>
        <taxon>Stenosarchaea group</taxon>
        <taxon>Halobacteria</taxon>
        <taxon>Halobacteriales</taxon>
        <taxon>Haloarculaceae</taxon>
        <taxon>Halomicrobium</taxon>
    </lineage>
</organism>
<dbReference type="InterPro" id="IPR027417">
    <property type="entry name" value="P-loop_NTPase"/>
</dbReference>
<dbReference type="Pfam" id="PF12705">
    <property type="entry name" value="PDDEXK_1"/>
    <property type="match status" value="1"/>
</dbReference>
<evidence type="ECO:0000313" key="2">
    <source>
        <dbReference type="EMBL" id="SFR96849.1"/>
    </source>
</evidence>
<sequence length="861" mass="97615">MPIQRAKPVETLYDEVAGYDLVLTPDAPLASAINRRLDVPHFGTFATTPRRLAAGRKERAEDRSAFLEVVDRTDHDWKSISYAVGNTLQCWEHQGSIESILTYDAYVDDATEAVVEIMAELRSTSRRLTEYTIEADSVAVVGEDQLTELERSILPDEYDRFDLFTDDKFEYPSFNVFESSADIVDAILDTVDAETADDVAVVLDSNSRYSSLVESAFAAADVPYYGGPGFVDDPHHRSLLCLCRTAFRGSETLVSDVRPALTQMGVDVDITHDDKRLHALDVPETEWIRAFCSTLESQTFDECLAEYESRTGASLDLFRDELAQLGLAETRIDERRLDELAYYLQAYEVPVDRENEGVLLADAKSSGYVDRPVVFHVGLDEAWTHTAPKRPWVDTETQFERYIQQFQLLLQSGVEQYYLVQDTAGGQPVTPCLYFGELLDEEYERFSDLQSVSHTRTFDGVGEGFEKEPVDGDAETVRNVSNSSLTTYVNCPRDYFFDRLVDGPDRDYFKEGNLFHDFAEFYVTHPDVVDDAAIDEVVDLMLEEATPYFATSDQPLRERTYRIGLETIVEYLDDQRPFRDDFLTPSSGWGENVFAEYFDRPVDSPITERWFENGALGMKGKIDLVSDPAHLLDFKSGSKKSRRNVIENAAVDPPGDTPDFQAAMYLCHYRTERPDEPLEFTFFHFLETLDDVVTGDHDVADTLTTVSYYPWTFDEHVGTRDAFDVLLDGYNDCVATFEDLGYEAYAAIVERLSFPETTEKDELRDSSFATEFTNAVVERTSDSVDAEKGCDQAIRALNGHRQKTFFEEDLDALEDFVAGRIDELNRHRAGEERFPVEGPGGEPNYRRVDHRDCILEGASDE</sequence>
<reference evidence="2 3" key="1">
    <citation type="submission" date="2016-10" db="EMBL/GenBank/DDBJ databases">
        <authorList>
            <person name="de Groot N.N."/>
        </authorList>
    </citation>
    <scope>NUCLEOTIDE SEQUENCE [LARGE SCALE GENOMIC DNA]</scope>
    <source>
        <strain evidence="2 3">CGMCC 1.10457</strain>
    </source>
</reference>
<dbReference type="STRING" id="767519.SAMN05216559_1722"/>
<dbReference type="SUPFAM" id="SSF52540">
    <property type="entry name" value="P-loop containing nucleoside triphosphate hydrolases"/>
    <property type="match status" value="1"/>
</dbReference>
<proteinExistence type="predicted"/>
<keyword evidence="3" id="KW-1185">Reference proteome</keyword>
<dbReference type="AlphaFoldDB" id="A0A1I6L046"/>
<evidence type="ECO:0000313" key="3">
    <source>
        <dbReference type="Proteomes" id="UP000199062"/>
    </source>
</evidence>
<accession>A0A1I6L046</accession>
<protein>
    <submittedName>
        <fullName evidence="2">PD-(D/E)XK nuclease superfamily protein</fullName>
    </submittedName>
</protein>
<dbReference type="OrthoDB" id="319934at2157"/>
<gene>
    <name evidence="2" type="ORF">SAMN05216559_1722</name>
</gene>